<dbReference type="RefSeq" id="WP_156562249.1">
    <property type="nucleotide sequence ID" value="NZ_CACRTV010000064.1"/>
</dbReference>
<name>A0A6N3FV97_9CLOT</name>
<proteinExistence type="predicted"/>
<dbReference type="SUPFAM" id="SSF49478">
    <property type="entry name" value="Cna protein B-type domain"/>
    <property type="match status" value="1"/>
</dbReference>
<accession>A0A6N3FV97</accession>
<dbReference type="InterPro" id="IPR013783">
    <property type="entry name" value="Ig-like_fold"/>
</dbReference>
<dbReference type="Pfam" id="PF17802">
    <property type="entry name" value="SpaA"/>
    <property type="match status" value="1"/>
</dbReference>
<reference evidence="2" key="1">
    <citation type="submission" date="2019-11" db="EMBL/GenBank/DDBJ databases">
        <authorList>
            <person name="Feng L."/>
        </authorList>
    </citation>
    <scope>NUCLEOTIDE SEQUENCE</scope>
    <source>
        <strain evidence="2">CParaputrificumLFYP93</strain>
    </source>
</reference>
<dbReference type="EMBL" id="CACRTV010000064">
    <property type="protein sequence ID" value="VYU56252.1"/>
    <property type="molecule type" value="Genomic_DNA"/>
</dbReference>
<dbReference type="InterPro" id="IPR041033">
    <property type="entry name" value="SpaA_PFL_dom_1"/>
</dbReference>
<dbReference type="AlphaFoldDB" id="A0A6N3FV97"/>
<dbReference type="Gene3D" id="2.60.40.10">
    <property type="entry name" value="Immunoglobulins"/>
    <property type="match status" value="1"/>
</dbReference>
<sequence>MSEEKGKRVYCTNMQDDDPIIEKFMKEYLQEKEEAKQEGKTEDIVVNFDISYPDGRCETHTCGSESYVFGENDDNCINSKIEAEEMKCYYSDADINVAENEYDESEDDHICNECKEEEHVKQQPCNLNTSEYYEEYESQKWLNCEDEWSENNNCGYSVKDKKYKCKKEVKGVITVISVLHSKEGTKIKGVKVNLYKLNGICPELVDSKVTDCDGKVVFCNVPEGAYRVIELIDKRYFEKPQYINWNEVTIDECTTESCIYVINKVKNKRKCRR</sequence>
<organism evidence="2">
    <name type="scientific">Clostridium paraputrificum</name>
    <dbReference type="NCBI Taxonomy" id="29363"/>
    <lineage>
        <taxon>Bacteria</taxon>
        <taxon>Bacillati</taxon>
        <taxon>Bacillota</taxon>
        <taxon>Clostridia</taxon>
        <taxon>Eubacteriales</taxon>
        <taxon>Clostridiaceae</taxon>
        <taxon>Clostridium</taxon>
    </lineage>
</organism>
<evidence type="ECO:0000313" key="2">
    <source>
        <dbReference type="EMBL" id="VYU56252.1"/>
    </source>
</evidence>
<gene>
    <name evidence="2" type="ORF">CPLFYP93_02744</name>
</gene>
<evidence type="ECO:0000259" key="1">
    <source>
        <dbReference type="Pfam" id="PF17802"/>
    </source>
</evidence>
<feature type="domain" description="SpaA-like prealbumin fold" evidence="1">
    <location>
        <begin position="181"/>
        <end position="231"/>
    </location>
</feature>
<protein>
    <recommendedName>
        <fullName evidence="1">SpaA-like prealbumin fold domain-containing protein</fullName>
    </recommendedName>
</protein>